<evidence type="ECO:0000259" key="2">
    <source>
        <dbReference type="SMART" id="SM00460"/>
    </source>
</evidence>
<feature type="transmembrane region" description="Helical" evidence="1">
    <location>
        <begin position="161"/>
        <end position="182"/>
    </location>
</feature>
<organism evidence="3 4">
    <name type="scientific">Natronocella acetinitrilica</name>
    <dbReference type="NCBI Taxonomy" id="414046"/>
    <lineage>
        <taxon>Bacteria</taxon>
        <taxon>Pseudomonadati</taxon>
        <taxon>Pseudomonadota</taxon>
        <taxon>Gammaproteobacteria</taxon>
        <taxon>Chromatiales</taxon>
        <taxon>Ectothiorhodospiraceae</taxon>
        <taxon>Natronocella</taxon>
    </lineage>
</organism>
<comment type="caution">
    <text evidence="3">The sequence shown here is derived from an EMBL/GenBank/DDBJ whole genome shotgun (WGS) entry which is preliminary data.</text>
</comment>
<evidence type="ECO:0000256" key="1">
    <source>
        <dbReference type="SAM" id="Phobius"/>
    </source>
</evidence>
<dbReference type="InterPro" id="IPR025403">
    <property type="entry name" value="TgpA-like_C"/>
</dbReference>
<evidence type="ECO:0000313" key="4">
    <source>
        <dbReference type="Proteomes" id="UP001205843"/>
    </source>
</evidence>
<accession>A0AAE3KHD1</accession>
<keyword evidence="3" id="KW-0378">Hydrolase</keyword>
<dbReference type="SMART" id="SM00460">
    <property type="entry name" value="TGc"/>
    <property type="match status" value="1"/>
</dbReference>
<feature type="domain" description="Transglutaminase-like" evidence="2">
    <location>
        <begin position="400"/>
        <end position="471"/>
    </location>
</feature>
<dbReference type="Pfam" id="PF13559">
    <property type="entry name" value="DUF4129"/>
    <property type="match status" value="1"/>
</dbReference>
<dbReference type="PANTHER" id="PTHR42736">
    <property type="entry name" value="PROTEIN-GLUTAMINE GAMMA-GLUTAMYLTRANSFERASE"/>
    <property type="match status" value="1"/>
</dbReference>
<proteinExistence type="predicted"/>
<dbReference type="GO" id="GO:0006508">
    <property type="term" value="P:proteolysis"/>
    <property type="evidence" value="ECO:0007669"/>
    <property type="project" value="UniProtKB-KW"/>
</dbReference>
<dbReference type="EMBL" id="JALJXV010000008">
    <property type="protein sequence ID" value="MCP1676237.1"/>
    <property type="molecule type" value="Genomic_DNA"/>
</dbReference>
<dbReference type="InterPro" id="IPR052901">
    <property type="entry name" value="Bact_TGase-like"/>
</dbReference>
<dbReference type="GO" id="GO:0008233">
    <property type="term" value="F:peptidase activity"/>
    <property type="evidence" value="ECO:0007669"/>
    <property type="project" value="UniProtKB-KW"/>
</dbReference>
<dbReference type="InterPro" id="IPR021878">
    <property type="entry name" value="TgpA_N"/>
</dbReference>
<feature type="transmembrane region" description="Helical" evidence="1">
    <location>
        <begin position="60"/>
        <end position="79"/>
    </location>
</feature>
<gene>
    <name evidence="3" type="ORF">J2T57_003396</name>
</gene>
<dbReference type="InterPro" id="IPR002931">
    <property type="entry name" value="Transglutaminase-like"/>
</dbReference>
<dbReference type="RefSeq" id="WP_253481516.1">
    <property type="nucleotide sequence ID" value="NZ_JALJXV010000008.1"/>
</dbReference>
<protein>
    <submittedName>
        <fullName evidence="3">Transglutaminase-like putative cysteine protease</fullName>
    </submittedName>
</protein>
<keyword evidence="1" id="KW-1133">Transmembrane helix</keyword>
<feature type="transmembrane region" description="Helical" evidence="1">
    <location>
        <begin position="130"/>
        <end position="149"/>
    </location>
</feature>
<dbReference type="SUPFAM" id="SSF54001">
    <property type="entry name" value="Cysteine proteinases"/>
    <property type="match status" value="1"/>
</dbReference>
<keyword evidence="4" id="KW-1185">Reference proteome</keyword>
<dbReference type="AlphaFoldDB" id="A0AAE3KHD1"/>
<feature type="transmembrane region" description="Helical" evidence="1">
    <location>
        <begin position="85"/>
        <end position="100"/>
    </location>
</feature>
<feature type="transmembrane region" description="Helical" evidence="1">
    <location>
        <begin position="31"/>
        <end position="48"/>
    </location>
</feature>
<dbReference type="Pfam" id="PF11992">
    <property type="entry name" value="TgpA_N"/>
    <property type="match status" value="1"/>
</dbReference>
<evidence type="ECO:0000313" key="3">
    <source>
        <dbReference type="EMBL" id="MCP1676237.1"/>
    </source>
</evidence>
<feature type="transmembrane region" description="Helical" evidence="1">
    <location>
        <begin position="544"/>
        <end position="565"/>
    </location>
</feature>
<dbReference type="PANTHER" id="PTHR42736:SF1">
    <property type="entry name" value="PROTEIN-GLUTAMINE GAMMA-GLUTAMYLTRANSFERASE"/>
    <property type="match status" value="1"/>
</dbReference>
<sequence length="650" mass="73641">MTSVDKLLPHRVLAWLLVTLGAVAAPHVQHLPVWLTVIVVFCGVWRYMAGRNAWRLPPRVLLVLLTLLCAGGVVLSYGTIAGRDAGVALLTLLVGLKLLEMRSRRDTVVVLFLGYFLVVTHFLFSESLLTAAWMLAMVWAMTALLITVTRPTSRLLSTDHMRLSGVMVLQAIPIMVLLFVLFPRIPGPLWGMPEDDAHGVTGLSDEMTPGMISQLSQSDAVAFRVEFDDEPPPPSQRYWRGPVLPAYDGRTWRRPESRHSVQPPLEALGGDVGYVVTLEPHNNDWIFTLDMPVELSEAVRLGSEYDLRRATPVRERIRYRARSYLNYRLDPDMSVYDPDLYRYLPEDAHPRTRELAQQWRDDSADSDAFIRRALENFREEPFVYTLQPPLLRNDPVDEFLFDTQRGFCENYASAFAVLMRAGGIPARVVTGYQGGEINPTGNYMIVRQSDAHAWVEIWREGDGWSRVDPTAWVAPERIELGLANSVAEADTLPTMVRRDGGMMRALGLRWDAVNAYWDRWVLAYGPNLQQQLMQHLGLDSTRRMVLTLAAGLIACLLLIAVSVLWRRPSRPTDPAAAAWDALQRRLARSGIPRLAGEGPRHYAERAMQQRPDLGDQLQLALAAYLRLRYERQQRPDDLGQLRRLVAQMRR</sequence>
<feature type="transmembrane region" description="Helical" evidence="1">
    <location>
        <begin position="107"/>
        <end position="124"/>
    </location>
</feature>
<name>A0AAE3KHD1_9GAMM</name>
<dbReference type="InterPro" id="IPR038765">
    <property type="entry name" value="Papain-like_cys_pep_sf"/>
</dbReference>
<feature type="transmembrane region" description="Helical" evidence="1">
    <location>
        <begin position="7"/>
        <end position="25"/>
    </location>
</feature>
<reference evidence="3" key="1">
    <citation type="submission" date="2022-03" db="EMBL/GenBank/DDBJ databases">
        <title>Genomic Encyclopedia of Type Strains, Phase III (KMG-III): the genomes of soil and plant-associated and newly described type strains.</title>
        <authorList>
            <person name="Whitman W."/>
        </authorList>
    </citation>
    <scope>NUCLEOTIDE SEQUENCE</scope>
    <source>
        <strain evidence="3">ANL 6-2</strain>
    </source>
</reference>
<keyword evidence="1" id="KW-0472">Membrane</keyword>
<dbReference type="Proteomes" id="UP001205843">
    <property type="component" value="Unassembled WGS sequence"/>
</dbReference>
<keyword evidence="1" id="KW-0812">Transmembrane</keyword>
<dbReference type="Gene3D" id="3.10.620.30">
    <property type="match status" value="1"/>
</dbReference>
<keyword evidence="3" id="KW-0645">Protease</keyword>
<dbReference type="Pfam" id="PF01841">
    <property type="entry name" value="Transglut_core"/>
    <property type="match status" value="1"/>
</dbReference>